<dbReference type="Pfam" id="PF03033">
    <property type="entry name" value="Glyco_transf_28"/>
    <property type="match status" value="1"/>
</dbReference>
<dbReference type="CDD" id="cd03784">
    <property type="entry name" value="GT1_Gtf-like"/>
    <property type="match status" value="1"/>
</dbReference>
<keyword evidence="4" id="KW-1185">Reference proteome</keyword>
<dbReference type="RefSeq" id="WP_136559235.1">
    <property type="nucleotide sequence ID" value="NZ_STGT01000004.1"/>
</dbReference>
<dbReference type="PANTHER" id="PTHR48050:SF13">
    <property type="entry name" value="STEROL 3-BETA-GLUCOSYLTRANSFERASE UGT80A2"/>
    <property type="match status" value="1"/>
</dbReference>
<protein>
    <submittedName>
        <fullName evidence="3">Glycosyltransferase family 1 protein</fullName>
    </submittedName>
</protein>
<organism evidence="3 4">
    <name type="scientific">Rhizobium rhizophilum</name>
    <dbReference type="NCBI Taxonomy" id="1850373"/>
    <lineage>
        <taxon>Bacteria</taxon>
        <taxon>Pseudomonadati</taxon>
        <taxon>Pseudomonadota</taxon>
        <taxon>Alphaproteobacteria</taxon>
        <taxon>Hyphomicrobiales</taxon>
        <taxon>Rhizobiaceae</taxon>
        <taxon>Rhizobium/Agrobacterium group</taxon>
        <taxon>Rhizobium</taxon>
    </lineage>
</organism>
<dbReference type="Pfam" id="PF06722">
    <property type="entry name" value="EryCIII-like_C"/>
    <property type="match status" value="1"/>
</dbReference>
<accession>A0ABY2QS20</accession>
<dbReference type="InterPro" id="IPR050426">
    <property type="entry name" value="Glycosyltransferase_28"/>
</dbReference>
<dbReference type="InterPro" id="IPR010610">
    <property type="entry name" value="EryCIII-like_C"/>
</dbReference>
<comment type="caution">
    <text evidence="3">The sequence shown here is derived from an EMBL/GenBank/DDBJ whole genome shotgun (WGS) entry which is preliminary data.</text>
</comment>
<dbReference type="PANTHER" id="PTHR48050">
    <property type="entry name" value="STEROL 3-BETA-GLUCOSYLTRANSFERASE"/>
    <property type="match status" value="1"/>
</dbReference>
<dbReference type="SUPFAM" id="SSF53756">
    <property type="entry name" value="UDP-Glycosyltransferase/glycogen phosphorylase"/>
    <property type="match status" value="1"/>
</dbReference>
<evidence type="ECO:0000259" key="1">
    <source>
        <dbReference type="Pfam" id="PF03033"/>
    </source>
</evidence>
<dbReference type="EMBL" id="STGT01000004">
    <property type="protein sequence ID" value="THV12440.1"/>
    <property type="molecule type" value="Genomic_DNA"/>
</dbReference>
<evidence type="ECO:0000313" key="3">
    <source>
        <dbReference type="EMBL" id="THV12440.1"/>
    </source>
</evidence>
<dbReference type="Proteomes" id="UP000309667">
    <property type="component" value="Unassembled WGS sequence"/>
</dbReference>
<feature type="domain" description="Glycosyltransferase family 28 N-terminal" evidence="1">
    <location>
        <begin position="4"/>
        <end position="104"/>
    </location>
</feature>
<dbReference type="InterPro" id="IPR002213">
    <property type="entry name" value="UDP_glucos_trans"/>
</dbReference>
<proteinExistence type="predicted"/>
<evidence type="ECO:0000313" key="4">
    <source>
        <dbReference type="Proteomes" id="UP000309667"/>
    </source>
</evidence>
<name>A0ABY2QS20_9HYPH</name>
<evidence type="ECO:0000259" key="2">
    <source>
        <dbReference type="Pfam" id="PF06722"/>
    </source>
</evidence>
<sequence>MRVAIETLGSRGDVQPYLALALALLARGHDVQLAAPVQFQGLVERHRIPYVALPGEFLALLDTPEGKAAIAGGKDFSGGLKLLKHIRPLMMQLFDQEWQAIWSFRPDIIVYHPKSLVSPDMARALGIPHVLASPVPGLTPTNAFPSPLLPFSSLGPFNRLSHVLALKVVGLIFGRDLKTWRARVFGTPADRALAPAGTIYAYSPAVLPKPDDWSSDVLVSGYWFLDEPDWAPDPVLARFLDDGPPPVYFGFGSMPGLHPEAVTNMILQALMMSGKRGVLASGGGAIGTGQTEERALFLAAAPHDRLFPYMHAIVHHGGAGTTAAGLRAGLPTQIIPFFGDQLFWGRKVAELGAGPPPLERAKLSAKTLAKALAALDDPVMRARARALSDAIRLDPGVEAAVDFLETRVAFAQ</sequence>
<dbReference type="Gene3D" id="3.40.50.2000">
    <property type="entry name" value="Glycogen Phosphorylase B"/>
    <property type="match status" value="2"/>
</dbReference>
<dbReference type="InterPro" id="IPR004276">
    <property type="entry name" value="GlycoTrans_28_N"/>
</dbReference>
<feature type="domain" description="Erythromycin biosynthesis protein CIII-like C-terminal" evidence="2">
    <location>
        <begin position="302"/>
        <end position="395"/>
    </location>
</feature>
<reference evidence="3 4" key="1">
    <citation type="submission" date="2019-04" db="EMBL/GenBank/DDBJ databases">
        <title>Genome sequence of strain 7209-2.</title>
        <authorList>
            <person name="Gao J."/>
            <person name="Sun J."/>
        </authorList>
    </citation>
    <scope>NUCLEOTIDE SEQUENCE [LARGE SCALE GENOMIC DNA]</scope>
    <source>
        <strain evidence="3 4">7209-2</strain>
    </source>
</reference>
<gene>
    <name evidence="3" type="ORF">E9677_16850</name>
</gene>